<keyword evidence="3" id="KW-0009">Actin-binding</keyword>
<dbReference type="InterPro" id="IPR051425">
    <property type="entry name" value="Formin_Homology"/>
</dbReference>
<dbReference type="InterPro" id="IPR015425">
    <property type="entry name" value="FH2_Formin"/>
</dbReference>
<feature type="region of interest" description="Disordered" evidence="4">
    <location>
        <begin position="63"/>
        <end position="140"/>
    </location>
</feature>
<feature type="compositionally biased region" description="Pro residues" evidence="4">
    <location>
        <begin position="117"/>
        <end position="137"/>
    </location>
</feature>
<evidence type="ECO:0000256" key="2">
    <source>
        <dbReference type="ARBA" id="ARBA00023054"/>
    </source>
</evidence>
<dbReference type="Proteomes" id="UP000011083">
    <property type="component" value="Unassembled WGS sequence"/>
</dbReference>
<dbReference type="AlphaFoldDB" id="L8GTC9"/>
<protein>
    <submittedName>
        <fullName evidence="6">Formin domain containing protein</fullName>
    </submittedName>
</protein>
<dbReference type="PROSITE" id="PS51444">
    <property type="entry name" value="FH2"/>
    <property type="match status" value="1"/>
</dbReference>
<feature type="region of interest" description="Disordered" evidence="4">
    <location>
        <begin position="1"/>
        <end position="23"/>
    </location>
</feature>
<evidence type="ECO:0000313" key="7">
    <source>
        <dbReference type="Proteomes" id="UP000011083"/>
    </source>
</evidence>
<evidence type="ECO:0000313" key="6">
    <source>
        <dbReference type="EMBL" id="ELR16157.1"/>
    </source>
</evidence>
<dbReference type="Gene3D" id="1.20.58.2220">
    <property type="entry name" value="Formin, FH2 domain"/>
    <property type="match status" value="1"/>
</dbReference>
<keyword evidence="2" id="KW-0175">Coiled coil</keyword>
<evidence type="ECO:0000259" key="5">
    <source>
        <dbReference type="PROSITE" id="PS51444"/>
    </source>
</evidence>
<comment type="similarity">
    <text evidence="1">Belongs to the formin homology family. Diaphanous subfamily.</text>
</comment>
<evidence type="ECO:0000256" key="4">
    <source>
        <dbReference type="SAM" id="MobiDB-lite"/>
    </source>
</evidence>
<keyword evidence="7" id="KW-1185">Reference proteome</keyword>
<gene>
    <name evidence="6" type="ORF">ACA1_177860</name>
</gene>
<dbReference type="EMBL" id="KB008006">
    <property type="protein sequence ID" value="ELR16157.1"/>
    <property type="molecule type" value="Genomic_DNA"/>
</dbReference>
<evidence type="ECO:0000256" key="1">
    <source>
        <dbReference type="ARBA" id="ARBA00008214"/>
    </source>
</evidence>
<dbReference type="RefSeq" id="XP_004338170.1">
    <property type="nucleotide sequence ID" value="XM_004338122.1"/>
</dbReference>
<dbReference type="KEGG" id="acan:ACA1_177860"/>
<dbReference type="SMART" id="SM00498">
    <property type="entry name" value="FH2"/>
    <property type="match status" value="1"/>
</dbReference>
<dbReference type="OrthoDB" id="17277at2759"/>
<dbReference type="OMA" id="CDHYGEN"/>
<proteinExistence type="inferred from homology"/>
<dbReference type="VEuPathDB" id="AmoebaDB:ACA1_177860"/>
<reference evidence="6 7" key="1">
    <citation type="journal article" date="2013" name="Genome Biol.">
        <title>Genome of Acanthamoeba castellanii highlights extensive lateral gene transfer and early evolution of tyrosine kinase signaling.</title>
        <authorList>
            <person name="Clarke M."/>
            <person name="Lohan A.J."/>
            <person name="Liu B."/>
            <person name="Lagkouvardos I."/>
            <person name="Roy S."/>
            <person name="Zafar N."/>
            <person name="Bertelli C."/>
            <person name="Schilde C."/>
            <person name="Kianianmomeni A."/>
            <person name="Burglin T.R."/>
            <person name="Frech C."/>
            <person name="Turcotte B."/>
            <person name="Kopec K.O."/>
            <person name="Synnott J.M."/>
            <person name="Choo C."/>
            <person name="Paponov I."/>
            <person name="Finkler A."/>
            <person name="Soon Heng Tan C."/>
            <person name="Hutchins A.P."/>
            <person name="Weinmeier T."/>
            <person name="Rattei T."/>
            <person name="Chu J.S."/>
            <person name="Gimenez G."/>
            <person name="Irimia M."/>
            <person name="Rigden D.J."/>
            <person name="Fitzpatrick D.A."/>
            <person name="Lorenzo-Morales J."/>
            <person name="Bateman A."/>
            <person name="Chiu C.H."/>
            <person name="Tang P."/>
            <person name="Hegemann P."/>
            <person name="Fromm H."/>
            <person name="Raoult D."/>
            <person name="Greub G."/>
            <person name="Miranda-Saavedra D."/>
            <person name="Chen N."/>
            <person name="Nash P."/>
            <person name="Ginger M.L."/>
            <person name="Horn M."/>
            <person name="Schaap P."/>
            <person name="Caler L."/>
            <person name="Loftus B."/>
        </authorList>
    </citation>
    <scope>NUCLEOTIDE SEQUENCE [LARGE SCALE GENOMIC DNA]</scope>
    <source>
        <strain evidence="6 7">Neff</strain>
    </source>
</reference>
<feature type="domain" description="FH2" evidence="5">
    <location>
        <begin position="135"/>
        <end position="522"/>
    </location>
</feature>
<dbReference type="PANTHER" id="PTHR45725:SF1">
    <property type="entry name" value="DISHEVELLED ASSOCIATED ACTIVATOR OF MORPHOGENESIS, ISOFORM D"/>
    <property type="match status" value="1"/>
</dbReference>
<dbReference type="GeneID" id="14916825"/>
<name>L8GTC9_ACACF</name>
<dbReference type="Pfam" id="PF02181">
    <property type="entry name" value="FH2"/>
    <property type="match status" value="1"/>
</dbReference>
<feature type="compositionally biased region" description="Basic and acidic residues" evidence="4">
    <location>
        <begin position="7"/>
        <end position="16"/>
    </location>
</feature>
<accession>L8GTC9</accession>
<dbReference type="PANTHER" id="PTHR45725">
    <property type="entry name" value="FORMIN HOMOLOGY 2 FAMILY MEMBER"/>
    <property type="match status" value="1"/>
</dbReference>
<evidence type="ECO:0000256" key="3">
    <source>
        <dbReference type="ARBA" id="ARBA00023203"/>
    </source>
</evidence>
<organism evidence="6 7">
    <name type="scientific">Acanthamoeba castellanii (strain ATCC 30010 / Neff)</name>
    <dbReference type="NCBI Taxonomy" id="1257118"/>
    <lineage>
        <taxon>Eukaryota</taxon>
        <taxon>Amoebozoa</taxon>
        <taxon>Discosea</taxon>
        <taxon>Longamoebia</taxon>
        <taxon>Centramoebida</taxon>
        <taxon>Acanthamoebidae</taxon>
        <taxon>Acanthamoeba</taxon>
    </lineage>
</organism>
<sequence length="556" mass="61468">MDDEEEENRKDNRGKEVGSQAQWARKLDKLEEDLSFLFPDWQQEEVEQAFFYPEVEAQNTDGAAGTCHALSSSTPRDVSAADVDVTAKMPLSPKSNNSAAGGRDPAQGGEDSSSAPAAPPAPAPPPSPGPMEGPPKPQGQDRKMLKRLLWRKIPGAKLDTAFWGEVSKSAQIKLDEAHIEKLFRREAHKGKDQAKKNKDEGEILRLLDPNRARNIIIVASRLQATPAQVKQAVWSLDMSLLTMDRVNILLKTIPTDAEMELISQHAHDPVRLGQAEQFCLELMSVPRLRQRLQCVLVRLEFTETLRELQVDINSVGTVCHQMLTNKKFKAVLGCVLAVGNFLNAGSFVGDAEGFTADSLLKIVDVTSTKGSKHSLMDYITNLLLKTNPSAVTFPHDLRHVKAAAQERVAVIPTTLQTLAQGLAMIEEELEQAWDQEPLRRAFPGFLAEATKELAALKEPVAQYQANYASLLRIFGEDPKTPINDFFRGLHKFISAFQKCQEDIATKRLRQQQAQINDSRTGMVAELKDKISAGQLSASTVVKSMRRRAPTTSLLIA</sequence>
<dbReference type="GO" id="GO:0003779">
    <property type="term" value="F:actin binding"/>
    <property type="evidence" value="ECO:0007669"/>
    <property type="project" value="UniProtKB-KW"/>
</dbReference>
<dbReference type="InterPro" id="IPR042201">
    <property type="entry name" value="FH2_Formin_sf"/>
</dbReference>
<dbReference type="SUPFAM" id="SSF101447">
    <property type="entry name" value="Formin homology 2 domain (FH2 domain)"/>
    <property type="match status" value="1"/>
</dbReference>